<feature type="region of interest" description="Disordered" evidence="1">
    <location>
        <begin position="32"/>
        <end position="52"/>
    </location>
</feature>
<organism evidence="2 3">
    <name type="scientific">Fraxinus pennsylvanica</name>
    <dbReference type="NCBI Taxonomy" id="56036"/>
    <lineage>
        <taxon>Eukaryota</taxon>
        <taxon>Viridiplantae</taxon>
        <taxon>Streptophyta</taxon>
        <taxon>Embryophyta</taxon>
        <taxon>Tracheophyta</taxon>
        <taxon>Spermatophyta</taxon>
        <taxon>Magnoliopsida</taxon>
        <taxon>eudicotyledons</taxon>
        <taxon>Gunneridae</taxon>
        <taxon>Pentapetalae</taxon>
        <taxon>asterids</taxon>
        <taxon>lamiids</taxon>
        <taxon>Lamiales</taxon>
        <taxon>Oleaceae</taxon>
        <taxon>Oleeae</taxon>
        <taxon>Fraxinus</taxon>
    </lineage>
</organism>
<accession>A0AAD1ZF14</accession>
<sequence>MGNPLSLCGLDISSCIRLGRGRNKKIFRVDRWDSTGTPQSNPTPLAAFAPPSVGAEQPTAVKRIKVVITKQQLQALLSKRISVEEVLGVYRSCNSVDSQTSWKPVLKSIPEENEL</sequence>
<evidence type="ECO:0000256" key="1">
    <source>
        <dbReference type="SAM" id="MobiDB-lite"/>
    </source>
</evidence>
<reference evidence="2" key="1">
    <citation type="submission" date="2023-05" db="EMBL/GenBank/DDBJ databases">
        <authorList>
            <person name="Huff M."/>
        </authorList>
    </citation>
    <scope>NUCLEOTIDE SEQUENCE</scope>
</reference>
<feature type="compositionally biased region" description="Polar residues" evidence="1">
    <location>
        <begin position="34"/>
        <end position="43"/>
    </location>
</feature>
<dbReference type="Proteomes" id="UP000834106">
    <property type="component" value="Chromosome 9"/>
</dbReference>
<evidence type="ECO:0000313" key="2">
    <source>
        <dbReference type="EMBL" id="CAI9767748.1"/>
    </source>
</evidence>
<evidence type="ECO:0000313" key="3">
    <source>
        <dbReference type="Proteomes" id="UP000834106"/>
    </source>
</evidence>
<proteinExistence type="predicted"/>
<keyword evidence="3" id="KW-1185">Reference proteome</keyword>
<name>A0AAD1ZF14_9LAMI</name>
<dbReference type="EMBL" id="OU503044">
    <property type="protein sequence ID" value="CAI9767748.1"/>
    <property type="molecule type" value="Genomic_DNA"/>
</dbReference>
<dbReference type="AlphaFoldDB" id="A0AAD1ZF14"/>
<gene>
    <name evidence="2" type="ORF">FPE_LOCUS15178</name>
</gene>
<protein>
    <submittedName>
        <fullName evidence="2">Uncharacterized protein</fullName>
    </submittedName>
</protein>